<evidence type="ECO:0000256" key="1">
    <source>
        <dbReference type="SAM" id="MobiDB-lite"/>
    </source>
</evidence>
<accession>A0ABP0M8N6</accession>
<reference evidence="2 3" key="1">
    <citation type="submission" date="2024-02" db="EMBL/GenBank/DDBJ databases">
        <authorList>
            <person name="Chen Y."/>
            <person name="Shah S."/>
            <person name="Dougan E. K."/>
            <person name="Thang M."/>
            <person name="Chan C."/>
        </authorList>
    </citation>
    <scope>NUCLEOTIDE SEQUENCE [LARGE SCALE GENOMIC DNA]</scope>
</reference>
<feature type="compositionally biased region" description="Basic and acidic residues" evidence="1">
    <location>
        <begin position="191"/>
        <end position="203"/>
    </location>
</feature>
<evidence type="ECO:0000313" key="3">
    <source>
        <dbReference type="Proteomes" id="UP001642464"/>
    </source>
</evidence>
<dbReference type="EMBL" id="CAXAMM010020169">
    <property type="protein sequence ID" value="CAK9047418.1"/>
    <property type="molecule type" value="Genomic_DNA"/>
</dbReference>
<gene>
    <name evidence="2" type="ORF">SCF082_LOCUS26559</name>
</gene>
<comment type="caution">
    <text evidence="2">The sequence shown here is derived from an EMBL/GenBank/DDBJ whole genome shotgun (WGS) entry which is preliminary data.</text>
</comment>
<evidence type="ECO:0000313" key="2">
    <source>
        <dbReference type="EMBL" id="CAK9047418.1"/>
    </source>
</evidence>
<sequence>MSENGSKRSSASESLEQDVLLDLPEESLQRPNSKGFTRRDSISSASLGFDDLDDFCAPASLKATEKQMRQLRRCIKHYEADGEGPFEDHVDPYVHELVGLGKVRAVGTDNKRLQQFISETVRFESRNEEVKQKTRNAFNKVRTALKLAGPQEIILPELPGTTGTESTSEKPKRRNSTRRRSSAVATKLPKKVKDTPKEKSELSKKKKQLQ</sequence>
<keyword evidence="3" id="KW-1185">Reference proteome</keyword>
<feature type="compositionally biased region" description="Basic residues" evidence="1">
    <location>
        <begin position="171"/>
        <end position="181"/>
    </location>
</feature>
<feature type="compositionally biased region" description="Polar residues" evidence="1">
    <location>
        <begin position="1"/>
        <end position="14"/>
    </location>
</feature>
<feature type="region of interest" description="Disordered" evidence="1">
    <location>
        <begin position="1"/>
        <end position="40"/>
    </location>
</feature>
<dbReference type="Proteomes" id="UP001642464">
    <property type="component" value="Unassembled WGS sequence"/>
</dbReference>
<proteinExistence type="predicted"/>
<name>A0ABP0M8N6_9DINO</name>
<organism evidence="2 3">
    <name type="scientific">Durusdinium trenchii</name>
    <dbReference type="NCBI Taxonomy" id="1381693"/>
    <lineage>
        <taxon>Eukaryota</taxon>
        <taxon>Sar</taxon>
        <taxon>Alveolata</taxon>
        <taxon>Dinophyceae</taxon>
        <taxon>Suessiales</taxon>
        <taxon>Symbiodiniaceae</taxon>
        <taxon>Durusdinium</taxon>
    </lineage>
</organism>
<feature type="region of interest" description="Disordered" evidence="1">
    <location>
        <begin position="152"/>
        <end position="210"/>
    </location>
</feature>
<protein>
    <submittedName>
        <fullName evidence="2">Uncharacterized protein</fullName>
    </submittedName>
</protein>